<dbReference type="SUPFAM" id="SSF51679">
    <property type="entry name" value="Bacterial luciferase-like"/>
    <property type="match status" value="1"/>
</dbReference>
<dbReference type="GO" id="GO:0016705">
    <property type="term" value="F:oxidoreductase activity, acting on paired donors, with incorporation or reduction of molecular oxygen"/>
    <property type="evidence" value="ECO:0007669"/>
    <property type="project" value="InterPro"/>
</dbReference>
<keyword evidence="3" id="KW-1185">Reference proteome</keyword>
<dbReference type="EMBL" id="JANRHA010000005">
    <property type="protein sequence ID" value="MDG3014761.1"/>
    <property type="molecule type" value="Genomic_DNA"/>
</dbReference>
<proteinExistence type="predicted"/>
<dbReference type="EC" id="1.-.-.-" evidence="2"/>
<dbReference type="PANTHER" id="PTHR43244">
    <property type="match status" value="1"/>
</dbReference>
<feature type="domain" description="Luciferase-like" evidence="1">
    <location>
        <begin position="29"/>
        <end position="329"/>
    </location>
</feature>
<reference evidence="2" key="1">
    <citation type="submission" date="2022-08" db="EMBL/GenBank/DDBJ databases">
        <title>Genome analysis of Corynebacteriales strain.</title>
        <authorList>
            <person name="Lee S.D."/>
        </authorList>
    </citation>
    <scope>NUCLEOTIDE SEQUENCE</scope>
    <source>
        <strain evidence="2">D3-21</strain>
    </source>
</reference>
<dbReference type="Gene3D" id="3.20.20.30">
    <property type="entry name" value="Luciferase-like domain"/>
    <property type="match status" value="1"/>
</dbReference>
<dbReference type="InterPro" id="IPR050564">
    <property type="entry name" value="F420-G6PD/mer"/>
</dbReference>
<comment type="caution">
    <text evidence="2">The sequence shown here is derived from an EMBL/GenBank/DDBJ whole genome shotgun (WGS) entry which is preliminary data.</text>
</comment>
<dbReference type="NCBIfam" id="TIGR03617">
    <property type="entry name" value="F420_MSMEG_2256"/>
    <property type="match status" value="1"/>
</dbReference>
<name>A0A9X4M5B4_9ACTN</name>
<evidence type="ECO:0000313" key="3">
    <source>
        <dbReference type="Proteomes" id="UP001152755"/>
    </source>
</evidence>
<evidence type="ECO:0000313" key="2">
    <source>
        <dbReference type="EMBL" id="MDG3014761.1"/>
    </source>
</evidence>
<sequence>MPVVHQAERAATTVAVTGYNGPMKVYTGTDAAIDPGAVAGFARRAEAAGYDGLHVSETVHDPFLLALLALQATERIVVRTSVALAFVRSPLLTAYTAWDLSKLSRGRFHLGLGSQIRQNIEDRYAMPWSAPAARMRDYVGVVRAAFDTFRTGELHAYRGDQYRFTRMQPYFNPGPDTETPVPPIYLGAVGPRMCGVAGETADGLVTHPTNSDARYLTDECLPALAPGASAAGRSLDGFDIVAGLQVITGATDADVAAERERRRRLFAFLYSTPAYRDALCRNGFPDLQPELAELVRRDAWDRLGSVVTDEVLGAIVPTARYDTLAEVIRGRLAPVASSGMSVGVTLALPDNPDHDHLMADVVAQLQGRVASPADGG</sequence>
<dbReference type="InterPro" id="IPR019919">
    <property type="entry name" value="Lucif-like_OxRdtase_MSMEG_2256"/>
</dbReference>
<dbReference type="InterPro" id="IPR036661">
    <property type="entry name" value="Luciferase-like_sf"/>
</dbReference>
<organism evidence="2 3">
    <name type="scientific">Speluncibacter jeojiensis</name>
    <dbReference type="NCBI Taxonomy" id="2710754"/>
    <lineage>
        <taxon>Bacteria</taxon>
        <taxon>Bacillati</taxon>
        <taxon>Actinomycetota</taxon>
        <taxon>Actinomycetes</taxon>
        <taxon>Mycobacteriales</taxon>
        <taxon>Speluncibacteraceae</taxon>
        <taxon>Speluncibacter</taxon>
    </lineage>
</organism>
<keyword evidence="2" id="KW-0560">Oxidoreductase</keyword>
<accession>A0A9X4M5B4</accession>
<gene>
    <name evidence="2" type="ORF">NVS88_09350</name>
</gene>
<dbReference type="InterPro" id="IPR011251">
    <property type="entry name" value="Luciferase-like_dom"/>
</dbReference>
<protein>
    <submittedName>
        <fullName evidence="2">TIGR03617 family F420-dependent LLM class oxidoreductase</fullName>
        <ecNumber evidence="2">1.-.-.-</ecNumber>
    </submittedName>
</protein>
<dbReference type="CDD" id="cd01097">
    <property type="entry name" value="Tetrahydromethanopterin_reductase"/>
    <property type="match status" value="1"/>
</dbReference>
<dbReference type="Pfam" id="PF00296">
    <property type="entry name" value="Bac_luciferase"/>
    <property type="match status" value="1"/>
</dbReference>
<dbReference type="Proteomes" id="UP001152755">
    <property type="component" value="Unassembled WGS sequence"/>
</dbReference>
<evidence type="ECO:0000259" key="1">
    <source>
        <dbReference type="Pfam" id="PF00296"/>
    </source>
</evidence>
<dbReference type="PANTHER" id="PTHR43244:SF2">
    <property type="entry name" value="CONSERVED HYPOTHETICAL ALANINE AND PROLINE-RICH PROTEIN"/>
    <property type="match status" value="1"/>
</dbReference>
<dbReference type="RefSeq" id="WP_277834928.1">
    <property type="nucleotide sequence ID" value="NZ_JAAIVF010000007.1"/>
</dbReference>
<dbReference type="AlphaFoldDB" id="A0A9X4M5B4"/>